<dbReference type="EMBL" id="LGTZ01003548">
    <property type="protein sequence ID" value="OJD09571.1"/>
    <property type="molecule type" value="Genomic_DNA"/>
</dbReference>
<evidence type="ECO:0000313" key="2">
    <source>
        <dbReference type="EMBL" id="OJD09571.1"/>
    </source>
</evidence>
<organism evidence="2 3">
    <name type="scientific">Blastomyces percursus</name>
    <dbReference type="NCBI Taxonomy" id="1658174"/>
    <lineage>
        <taxon>Eukaryota</taxon>
        <taxon>Fungi</taxon>
        <taxon>Dikarya</taxon>
        <taxon>Ascomycota</taxon>
        <taxon>Pezizomycotina</taxon>
        <taxon>Eurotiomycetes</taxon>
        <taxon>Eurotiomycetidae</taxon>
        <taxon>Onygenales</taxon>
        <taxon>Ajellomycetaceae</taxon>
        <taxon>Blastomyces</taxon>
    </lineage>
</organism>
<dbReference type="Proteomes" id="UP000242791">
    <property type="component" value="Unassembled WGS sequence"/>
</dbReference>
<evidence type="ECO:0000313" key="3">
    <source>
        <dbReference type="Proteomes" id="UP000242791"/>
    </source>
</evidence>
<dbReference type="VEuPathDB" id="FungiDB:ACJ73_10215"/>
<reference evidence="2 3" key="1">
    <citation type="submission" date="2015-08" db="EMBL/GenBank/DDBJ databases">
        <title>Emmonsia species relationships and genome sequence.</title>
        <authorList>
            <person name="Cuomo C.A."/>
            <person name="Schwartz I.S."/>
            <person name="Kenyon C."/>
            <person name="De Hoog G.S."/>
            <person name="Govender N.P."/>
            <person name="Botha A."/>
            <person name="Moreno L."/>
            <person name="De Vries M."/>
            <person name="Munoz J.F."/>
            <person name="Stielow J.B."/>
        </authorList>
    </citation>
    <scope>NUCLEOTIDE SEQUENCE [LARGE SCALE GENOMIC DNA]</scope>
    <source>
        <strain evidence="2 3">EI222</strain>
    </source>
</reference>
<dbReference type="OrthoDB" id="4158841at2759"/>
<feature type="region of interest" description="Disordered" evidence="1">
    <location>
        <begin position="56"/>
        <end position="100"/>
    </location>
</feature>
<dbReference type="AlphaFoldDB" id="A0A1J9PNZ6"/>
<accession>A0A1J9PNZ6</accession>
<feature type="compositionally biased region" description="Low complexity" evidence="1">
    <location>
        <begin position="82"/>
        <end position="94"/>
    </location>
</feature>
<comment type="caution">
    <text evidence="2">The sequence shown here is derived from an EMBL/GenBank/DDBJ whole genome shotgun (WGS) entry which is preliminary data.</text>
</comment>
<keyword evidence="3" id="KW-1185">Reference proteome</keyword>
<name>A0A1J9PNZ6_9EURO</name>
<proteinExistence type="predicted"/>
<gene>
    <name evidence="2" type="ORF">ACJ73_10215</name>
</gene>
<evidence type="ECO:0000256" key="1">
    <source>
        <dbReference type="SAM" id="MobiDB-lite"/>
    </source>
</evidence>
<dbReference type="STRING" id="1658174.A0A1J9PNZ6"/>
<sequence>MSETTERDILLARKRREANDRYFDRVNSGVLDVVAKLEEVALAMRVVERESKEIWNDTTDDVENDNDAGVSDHVNEDVDVDGASAAGSATASNTTRHHPD</sequence>
<protein>
    <submittedName>
        <fullName evidence="2">Uncharacterized protein</fullName>
    </submittedName>
</protein>